<keyword evidence="2" id="KW-1185">Reference proteome</keyword>
<protein>
    <submittedName>
        <fullName evidence="1">Uncharacterized protein</fullName>
    </submittedName>
</protein>
<organism evidence="1 2">
    <name type="scientific">Tegillarca granosa</name>
    <name type="common">Malaysian cockle</name>
    <name type="synonym">Anadara granosa</name>
    <dbReference type="NCBI Taxonomy" id="220873"/>
    <lineage>
        <taxon>Eukaryota</taxon>
        <taxon>Metazoa</taxon>
        <taxon>Spiralia</taxon>
        <taxon>Lophotrochozoa</taxon>
        <taxon>Mollusca</taxon>
        <taxon>Bivalvia</taxon>
        <taxon>Autobranchia</taxon>
        <taxon>Pteriomorphia</taxon>
        <taxon>Arcoida</taxon>
        <taxon>Arcoidea</taxon>
        <taxon>Arcidae</taxon>
        <taxon>Tegillarca</taxon>
    </lineage>
</organism>
<gene>
    <name evidence="1" type="ORF">KUTeg_018127</name>
</gene>
<reference evidence="1 2" key="1">
    <citation type="submission" date="2022-12" db="EMBL/GenBank/DDBJ databases">
        <title>Chromosome-level genome of Tegillarca granosa.</title>
        <authorList>
            <person name="Kim J."/>
        </authorList>
    </citation>
    <scope>NUCLEOTIDE SEQUENCE [LARGE SCALE GENOMIC DNA]</scope>
    <source>
        <strain evidence="1">Teg-2019</strain>
        <tissue evidence="1">Adductor muscle</tissue>
    </source>
</reference>
<sequence length="28" mass="3528">MKDVAVKVIYRNEWIKDLKIYLILYRML</sequence>
<dbReference type="EMBL" id="JARBDR010000903">
    <property type="protein sequence ID" value="KAJ8304544.1"/>
    <property type="molecule type" value="Genomic_DNA"/>
</dbReference>
<accession>A0ABQ9EIE6</accession>
<dbReference type="Proteomes" id="UP001217089">
    <property type="component" value="Unassembled WGS sequence"/>
</dbReference>
<name>A0ABQ9EIE6_TEGGR</name>
<evidence type="ECO:0000313" key="2">
    <source>
        <dbReference type="Proteomes" id="UP001217089"/>
    </source>
</evidence>
<comment type="caution">
    <text evidence="1">The sequence shown here is derived from an EMBL/GenBank/DDBJ whole genome shotgun (WGS) entry which is preliminary data.</text>
</comment>
<evidence type="ECO:0000313" key="1">
    <source>
        <dbReference type="EMBL" id="KAJ8304544.1"/>
    </source>
</evidence>
<proteinExistence type="predicted"/>